<comment type="caution">
    <text evidence="1">The sequence shown here is derived from an EMBL/GenBank/DDBJ whole genome shotgun (WGS) entry which is preliminary data.</text>
</comment>
<organism evidence="1 2">
    <name type="scientific">Polarella glacialis</name>
    <name type="common">Dinoflagellate</name>
    <dbReference type="NCBI Taxonomy" id="89957"/>
    <lineage>
        <taxon>Eukaryota</taxon>
        <taxon>Sar</taxon>
        <taxon>Alveolata</taxon>
        <taxon>Dinophyceae</taxon>
        <taxon>Suessiales</taxon>
        <taxon>Suessiaceae</taxon>
        <taxon>Polarella</taxon>
    </lineage>
</organism>
<name>A0A813D6G3_POLGL</name>
<sequence>IAPNIVALDASLTACERASSWGEALWLFAVAQRTPSLRPTIVTYCAALGALRQSPLRRLRLKTAELLQELQRQRLRPNLVLLTAAAEASLGLSGQERSSREALLALERASLRRLSKPHADQRSLSESIWWPSVCRDSDKSFGAVDVR</sequence>
<evidence type="ECO:0000313" key="1">
    <source>
        <dbReference type="EMBL" id="CAE8583509.1"/>
    </source>
</evidence>
<dbReference type="AlphaFoldDB" id="A0A813D6G3"/>
<accession>A0A813D6G3</accession>
<protein>
    <submittedName>
        <fullName evidence="1">Uncharacterized protein</fullName>
    </submittedName>
</protein>
<keyword evidence="2" id="KW-1185">Reference proteome</keyword>
<dbReference type="Proteomes" id="UP000654075">
    <property type="component" value="Unassembled WGS sequence"/>
</dbReference>
<dbReference type="Gene3D" id="1.25.40.10">
    <property type="entry name" value="Tetratricopeptide repeat domain"/>
    <property type="match status" value="1"/>
</dbReference>
<proteinExistence type="predicted"/>
<dbReference type="InterPro" id="IPR011990">
    <property type="entry name" value="TPR-like_helical_dom_sf"/>
</dbReference>
<dbReference type="EMBL" id="CAJNNV010000766">
    <property type="protein sequence ID" value="CAE8583509.1"/>
    <property type="molecule type" value="Genomic_DNA"/>
</dbReference>
<reference evidence="1" key="1">
    <citation type="submission" date="2021-02" db="EMBL/GenBank/DDBJ databases">
        <authorList>
            <person name="Dougan E. K."/>
            <person name="Rhodes N."/>
            <person name="Thang M."/>
            <person name="Chan C."/>
        </authorList>
    </citation>
    <scope>NUCLEOTIDE SEQUENCE</scope>
</reference>
<evidence type="ECO:0000313" key="2">
    <source>
        <dbReference type="Proteomes" id="UP000654075"/>
    </source>
</evidence>
<feature type="non-terminal residue" evidence="1">
    <location>
        <position position="147"/>
    </location>
</feature>
<gene>
    <name evidence="1" type="ORF">PGLA1383_LOCUS2470</name>
</gene>